<dbReference type="AlphaFoldDB" id="A0AAU7BPX7"/>
<dbReference type="PANTHER" id="PTHR13947">
    <property type="entry name" value="GNAT FAMILY N-ACETYLTRANSFERASE"/>
    <property type="match status" value="1"/>
</dbReference>
<protein>
    <submittedName>
        <fullName evidence="4">GNAT family N-acetyltransferase</fullName>
    </submittedName>
</protein>
<dbReference type="PROSITE" id="PS51186">
    <property type="entry name" value="GNAT"/>
    <property type="match status" value="1"/>
</dbReference>
<dbReference type="SUPFAM" id="SSF55729">
    <property type="entry name" value="Acyl-CoA N-acyltransferases (Nat)"/>
    <property type="match status" value="1"/>
</dbReference>
<gene>
    <name evidence="4" type="ORF">ABGB03_09240</name>
</gene>
<dbReference type="InterPro" id="IPR000182">
    <property type="entry name" value="GNAT_dom"/>
</dbReference>
<accession>A0AAU7BPX7</accession>
<reference evidence="4" key="1">
    <citation type="submission" date="2024-05" db="EMBL/GenBank/DDBJ databases">
        <title>Pontimicrobium maritimus sp. nov., isolated form sea water.</title>
        <authorList>
            <person name="Muhammad N."/>
            <person name="Vuong T.Q."/>
            <person name="Han H.L."/>
            <person name="Kim S.-G."/>
        </authorList>
    </citation>
    <scope>NUCLEOTIDE SEQUENCE</scope>
    <source>
        <strain evidence="4">SW4</strain>
    </source>
</reference>
<evidence type="ECO:0000256" key="2">
    <source>
        <dbReference type="SAM" id="Phobius"/>
    </source>
</evidence>
<dbReference type="InterPro" id="IPR050769">
    <property type="entry name" value="NAT_camello-type"/>
</dbReference>
<sequence length="264" mass="30212">MKKFVFRLLAYFVCAFIMMIGFSFMTSLPEGLESLYSSWLTSNYLGLLIISFPLSYIINDLIGLLKGFFSKNEKGLSFSFFSFKSRLYYVFSHHKKKIKKLGVNNMIIREIKPEDNQSIEAIMTNCFKEFDMPTVGSSLEDDDVKHMYEGFQSDRAIYFVVEENGKVLGGGGIKQLKGSAQDTCELQKMYFHPDARGKGFGKKLFDACMKAAKDFDYKFCYLESAPQLKLALKLYEKNGFKYLEKPIGNTGHTICGVYMIKNIL</sequence>
<dbReference type="Gene3D" id="3.40.630.30">
    <property type="match status" value="1"/>
</dbReference>
<dbReference type="PANTHER" id="PTHR13947:SF37">
    <property type="entry name" value="LD18367P"/>
    <property type="match status" value="1"/>
</dbReference>
<evidence type="ECO:0000259" key="3">
    <source>
        <dbReference type="PROSITE" id="PS51186"/>
    </source>
</evidence>
<dbReference type="GO" id="GO:0008080">
    <property type="term" value="F:N-acetyltransferase activity"/>
    <property type="evidence" value="ECO:0007669"/>
    <property type="project" value="InterPro"/>
</dbReference>
<feature type="transmembrane region" description="Helical" evidence="2">
    <location>
        <begin position="44"/>
        <end position="65"/>
    </location>
</feature>
<dbReference type="InterPro" id="IPR016181">
    <property type="entry name" value="Acyl_CoA_acyltransferase"/>
</dbReference>
<dbReference type="EMBL" id="CP157199">
    <property type="protein sequence ID" value="XBG60045.1"/>
    <property type="molecule type" value="Genomic_DNA"/>
</dbReference>
<evidence type="ECO:0000313" key="4">
    <source>
        <dbReference type="EMBL" id="XBG60045.1"/>
    </source>
</evidence>
<feature type="transmembrane region" description="Helical" evidence="2">
    <location>
        <begin position="5"/>
        <end position="24"/>
    </location>
</feature>
<proteinExistence type="predicted"/>
<evidence type="ECO:0000256" key="1">
    <source>
        <dbReference type="ARBA" id="ARBA00022679"/>
    </source>
</evidence>
<organism evidence="4">
    <name type="scientific">Pontimicrobium sp. SW4</name>
    <dbReference type="NCBI Taxonomy" id="3153519"/>
    <lineage>
        <taxon>Bacteria</taxon>
        <taxon>Pseudomonadati</taxon>
        <taxon>Bacteroidota</taxon>
        <taxon>Flavobacteriia</taxon>
        <taxon>Flavobacteriales</taxon>
        <taxon>Flavobacteriaceae</taxon>
        <taxon>Pontimicrobium</taxon>
    </lineage>
</organism>
<dbReference type="Pfam" id="PF00583">
    <property type="entry name" value="Acetyltransf_1"/>
    <property type="match status" value="1"/>
</dbReference>
<keyword evidence="2" id="KW-0472">Membrane</keyword>
<dbReference type="RefSeq" id="WP_347922178.1">
    <property type="nucleotide sequence ID" value="NZ_CP157199.1"/>
</dbReference>
<dbReference type="CDD" id="cd04301">
    <property type="entry name" value="NAT_SF"/>
    <property type="match status" value="1"/>
</dbReference>
<keyword evidence="2" id="KW-0812">Transmembrane</keyword>
<feature type="domain" description="N-acetyltransferase" evidence="3">
    <location>
        <begin position="106"/>
        <end position="264"/>
    </location>
</feature>
<keyword evidence="1" id="KW-0808">Transferase</keyword>
<keyword evidence="2" id="KW-1133">Transmembrane helix</keyword>
<name>A0AAU7BPX7_9FLAO</name>